<dbReference type="GO" id="GO:0016746">
    <property type="term" value="F:acyltransferase activity"/>
    <property type="evidence" value="ECO:0007669"/>
    <property type="project" value="TreeGrafter"/>
</dbReference>
<dbReference type="Proteomes" id="UP000031737">
    <property type="component" value="Unassembled WGS sequence"/>
</dbReference>
<comment type="caution">
    <text evidence="2">The sequence shown here is derived from an EMBL/GenBank/DDBJ whole genome shotgun (WGS) entry which is preliminary data.</text>
</comment>
<gene>
    <name evidence="2" type="ORF">TRSC58_01919</name>
</gene>
<sequence length="166" mass="19399">MDVKDLQWYQFSLVLPIVIPAFAVFLYISHRLRKREAEKKLGQLHVLHIIAGLVIGFGISGPRFLFTIFFILGNFYGVRRLLKMTSTSFMTIMWGTHIALLFINSYFDGYRFAWFGLGFLDTMVDPLMQWTVHYNMSVLRMISFNTDMREATVAALERRQKSDRKA</sequence>
<dbReference type="PANTHER" id="PTHR13285">
    <property type="entry name" value="ACYLTRANSFERASE"/>
    <property type="match status" value="1"/>
</dbReference>
<evidence type="ECO:0000313" key="3">
    <source>
        <dbReference type="Proteomes" id="UP000031737"/>
    </source>
</evidence>
<organism evidence="2 3">
    <name type="scientific">Trypanosoma rangeli SC58</name>
    <dbReference type="NCBI Taxonomy" id="429131"/>
    <lineage>
        <taxon>Eukaryota</taxon>
        <taxon>Discoba</taxon>
        <taxon>Euglenozoa</taxon>
        <taxon>Kinetoplastea</taxon>
        <taxon>Metakinetoplastina</taxon>
        <taxon>Trypanosomatida</taxon>
        <taxon>Trypanosomatidae</taxon>
        <taxon>Trypanosoma</taxon>
        <taxon>Herpetosoma</taxon>
    </lineage>
</organism>
<dbReference type="OrthoDB" id="420606at2759"/>
<evidence type="ECO:0000256" key="1">
    <source>
        <dbReference type="SAM" id="Phobius"/>
    </source>
</evidence>
<keyword evidence="1" id="KW-0812">Transmembrane</keyword>
<dbReference type="PANTHER" id="PTHR13285:SF18">
    <property type="entry name" value="PROTEIN-CYSTEINE N-PALMITOYLTRANSFERASE RASP"/>
    <property type="match status" value="1"/>
</dbReference>
<evidence type="ECO:0000313" key="2">
    <source>
        <dbReference type="EMBL" id="ESL10351.1"/>
    </source>
</evidence>
<keyword evidence="1" id="KW-0472">Membrane</keyword>
<dbReference type="EMBL" id="AUPL01001919">
    <property type="protein sequence ID" value="ESL10351.1"/>
    <property type="molecule type" value="Genomic_DNA"/>
</dbReference>
<accession>A0A061J891</accession>
<reference evidence="2 3" key="1">
    <citation type="submission" date="2013-07" db="EMBL/GenBank/DDBJ databases">
        <authorList>
            <person name="Stoco P.H."/>
            <person name="Wagner G."/>
            <person name="Gerber A."/>
            <person name="Zaha A."/>
            <person name="Thompson C."/>
            <person name="Bartholomeu D.C."/>
            <person name="Luckemeyer D.D."/>
            <person name="Bahia D."/>
            <person name="Loreto E."/>
            <person name="Prestes E.B."/>
            <person name="Lima F.M."/>
            <person name="Rodrigues-Luiz G."/>
            <person name="Vallejo G.A."/>
            <person name="Filho J.F."/>
            <person name="Monteiro K.M."/>
            <person name="Tyler K.M."/>
            <person name="de Almeida L.G."/>
            <person name="Ortiz M.F."/>
            <person name="Siervo M.A."/>
            <person name="de Moraes M.H."/>
            <person name="Cunha O.L."/>
            <person name="Mendonca-Neto R."/>
            <person name="Silva R."/>
            <person name="Teixeira S.M."/>
            <person name="Murta S.M."/>
            <person name="Sincero T.C."/>
            <person name="Mendes T.A."/>
            <person name="Urmenyi T.P."/>
            <person name="Silva V.G."/>
            <person name="da Rocha W.D."/>
            <person name="Andersson B."/>
            <person name="Romanha A.J."/>
            <person name="Steindel M."/>
            <person name="de Vasconcelos A.T."/>
            <person name="Grisard E.C."/>
        </authorList>
    </citation>
    <scope>NUCLEOTIDE SEQUENCE [LARGE SCALE GENOMIC DNA]</scope>
    <source>
        <strain evidence="2 3">SC58</strain>
    </source>
</reference>
<proteinExistence type="predicted"/>
<feature type="transmembrane region" description="Helical" evidence="1">
    <location>
        <begin position="89"/>
        <end position="107"/>
    </location>
</feature>
<feature type="transmembrane region" description="Helical" evidence="1">
    <location>
        <begin position="6"/>
        <end position="29"/>
    </location>
</feature>
<dbReference type="GO" id="GO:0005783">
    <property type="term" value="C:endoplasmic reticulum"/>
    <property type="evidence" value="ECO:0007669"/>
    <property type="project" value="TreeGrafter"/>
</dbReference>
<protein>
    <submittedName>
        <fullName evidence="2">Uncharacterized protein</fullName>
    </submittedName>
</protein>
<dbReference type="VEuPathDB" id="TriTrypDB:TRSC58_01919"/>
<dbReference type="AlphaFoldDB" id="A0A061J891"/>
<name>A0A061J891_TRYRA</name>
<keyword evidence="3" id="KW-1185">Reference proteome</keyword>
<dbReference type="InterPro" id="IPR051085">
    <property type="entry name" value="MB_O-acyltransferase"/>
</dbReference>
<keyword evidence="1" id="KW-1133">Transmembrane helix</keyword>